<dbReference type="AlphaFoldDB" id="A0A162CA09"/>
<dbReference type="Proteomes" id="UP000076858">
    <property type="component" value="Unassembled WGS sequence"/>
</dbReference>
<proteinExistence type="predicted"/>
<sequence length="51" mass="5651">MLPLLQPLISCGTSGYGALCRVLKSLCCLLAFLTTRFCKLSSCCWLKMIHI</sequence>
<keyword evidence="2" id="KW-1185">Reference proteome</keyword>
<evidence type="ECO:0000313" key="1">
    <source>
        <dbReference type="EMBL" id="KZS13292.1"/>
    </source>
</evidence>
<evidence type="ECO:0000313" key="2">
    <source>
        <dbReference type="Proteomes" id="UP000076858"/>
    </source>
</evidence>
<dbReference type="EMBL" id="LRGB01001250">
    <property type="protein sequence ID" value="KZS13292.1"/>
    <property type="molecule type" value="Genomic_DNA"/>
</dbReference>
<protein>
    <submittedName>
        <fullName evidence="1">Uncharacterized protein</fullName>
    </submittedName>
</protein>
<comment type="caution">
    <text evidence="1">The sequence shown here is derived from an EMBL/GenBank/DDBJ whole genome shotgun (WGS) entry which is preliminary data.</text>
</comment>
<name>A0A162CA09_9CRUS</name>
<accession>A0A162CA09</accession>
<gene>
    <name evidence="1" type="ORF">APZ42_021623</name>
</gene>
<organism evidence="1 2">
    <name type="scientific">Daphnia magna</name>
    <dbReference type="NCBI Taxonomy" id="35525"/>
    <lineage>
        <taxon>Eukaryota</taxon>
        <taxon>Metazoa</taxon>
        <taxon>Ecdysozoa</taxon>
        <taxon>Arthropoda</taxon>
        <taxon>Crustacea</taxon>
        <taxon>Branchiopoda</taxon>
        <taxon>Diplostraca</taxon>
        <taxon>Cladocera</taxon>
        <taxon>Anomopoda</taxon>
        <taxon>Daphniidae</taxon>
        <taxon>Daphnia</taxon>
    </lineage>
</organism>
<reference evidence="1 2" key="1">
    <citation type="submission" date="2016-03" db="EMBL/GenBank/DDBJ databases">
        <title>EvidentialGene: Evidence-directed Construction of Genes on Genomes.</title>
        <authorList>
            <person name="Gilbert D.G."/>
            <person name="Choi J.-H."/>
            <person name="Mockaitis K."/>
            <person name="Colbourne J."/>
            <person name="Pfrender M."/>
        </authorList>
    </citation>
    <scope>NUCLEOTIDE SEQUENCE [LARGE SCALE GENOMIC DNA]</scope>
    <source>
        <strain evidence="1 2">Xinb3</strain>
        <tissue evidence="1">Complete organism</tissue>
    </source>
</reference>